<proteinExistence type="predicted"/>
<comment type="caution">
    <text evidence="1">The sequence shown here is derived from an EMBL/GenBank/DDBJ whole genome shotgun (WGS) entry which is preliminary data.</text>
</comment>
<name>A0A368ZAY7_9HYPH</name>
<dbReference type="OrthoDB" id="9781738at2"/>
<dbReference type="EMBL" id="QPJM01000001">
    <property type="protein sequence ID" value="RCW87624.1"/>
    <property type="molecule type" value="Genomic_DNA"/>
</dbReference>
<keyword evidence="1" id="KW-0808">Transferase</keyword>
<dbReference type="PANTHER" id="PTHR45947:SF3">
    <property type="entry name" value="SULFOQUINOVOSYL TRANSFERASE SQD2"/>
    <property type="match status" value="1"/>
</dbReference>
<dbReference type="CDD" id="cd03801">
    <property type="entry name" value="GT4_PimA-like"/>
    <property type="match status" value="1"/>
</dbReference>
<accession>A0A368ZAY7</accession>
<protein>
    <submittedName>
        <fullName evidence="1">Glycosyl transferase family 4</fullName>
    </submittedName>
</protein>
<dbReference type="GO" id="GO:0016757">
    <property type="term" value="F:glycosyltransferase activity"/>
    <property type="evidence" value="ECO:0007669"/>
    <property type="project" value="TreeGrafter"/>
</dbReference>
<dbReference type="AlphaFoldDB" id="A0A368ZAY7"/>
<dbReference type="PANTHER" id="PTHR45947">
    <property type="entry name" value="SULFOQUINOVOSYL TRANSFERASE SQD2"/>
    <property type="match status" value="1"/>
</dbReference>
<organism evidence="1 2">
    <name type="scientific">Phyllobacterium bourgognense</name>
    <dbReference type="NCBI Taxonomy" id="314236"/>
    <lineage>
        <taxon>Bacteria</taxon>
        <taxon>Pseudomonadati</taxon>
        <taxon>Pseudomonadota</taxon>
        <taxon>Alphaproteobacteria</taxon>
        <taxon>Hyphomicrobiales</taxon>
        <taxon>Phyllobacteriaceae</taxon>
        <taxon>Phyllobacterium</taxon>
    </lineage>
</organism>
<dbReference type="InterPro" id="IPR050194">
    <property type="entry name" value="Glycosyltransferase_grp1"/>
</dbReference>
<keyword evidence="2" id="KW-1185">Reference proteome</keyword>
<sequence length="404" mass="44830">MKFAYFVRPHLGGTYTVFKQLRKGLAMHGIDVHWLGFGDPLLAEWQSEAAFGTMVEAPEAADEQEQARLVAAAVQNSGFDGVFVNVLTDRIQMNIARYLPADVMRIMIVHNITPGTYAAAVAIKDHVHATIGVSERCRRDLVEKYKFDKERTFVIANAIDIEPFTTLKRVSRLAHGLRMLSLGRVEDTSKGVFWLPGILDNSPASVKLTVAGNGPDLEQLKRKLAHHKDRVTFLGAIQPDRIPQLLFEHDVLIMPSRFEGYPMTLIEAMASGCVPIASHIQGVTDTIVADKKSGFLFPVGDYAEAARIISKLNADPAKLASASFAAREAAEHAFTFEGMATRYYHVIDSVVATRPAIAAPLDLNDWAFPRGLRSGLRTYVPRPVKNWLRVMRERYAHTPFGSFS</sequence>
<dbReference type="Gene3D" id="3.40.50.2000">
    <property type="entry name" value="Glycogen Phosphorylase B"/>
    <property type="match status" value="2"/>
</dbReference>
<reference evidence="1 2" key="1">
    <citation type="submission" date="2018-07" db="EMBL/GenBank/DDBJ databases">
        <title>Genomic Encyclopedia of Type Strains, Phase III (KMG-III): the genomes of soil and plant-associated and newly described type strains.</title>
        <authorList>
            <person name="Whitman W."/>
        </authorList>
    </citation>
    <scope>NUCLEOTIDE SEQUENCE [LARGE SCALE GENOMIC DNA]</scope>
    <source>
        <strain evidence="1 2">31-25a</strain>
    </source>
</reference>
<evidence type="ECO:0000313" key="2">
    <source>
        <dbReference type="Proteomes" id="UP000253324"/>
    </source>
</evidence>
<evidence type="ECO:0000313" key="1">
    <source>
        <dbReference type="EMBL" id="RCW87624.1"/>
    </source>
</evidence>
<gene>
    <name evidence="1" type="ORF">C7476_101392</name>
</gene>
<dbReference type="Proteomes" id="UP000253324">
    <property type="component" value="Unassembled WGS sequence"/>
</dbReference>
<dbReference type="Pfam" id="PF13692">
    <property type="entry name" value="Glyco_trans_1_4"/>
    <property type="match status" value="1"/>
</dbReference>
<dbReference type="SUPFAM" id="SSF53756">
    <property type="entry name" value="UDP-Glycosyltransferase/glycogen phosphorylase"/>
    <property type="match status" value="1"/>
</dbReference>